<sequence length="577" mass="62694">MPKGRARVPRVSKKQMKEYKAAVACAEDLATADDEDLELATRASRMIYSKTKTVVAPGVVKEENDYNAEAVKKALRNPSDGPGQPKTYVVPRTRYCPILGHPVLVDEDDNEIGLDEVHKVAKTVLSEEQFEEEYQKARAFCLTESYDPEDYDNFDDENIEEYNRAHPNPMLQGVVSTQEKLVKSESAYAVKPGGVPEDISADAVEQSIPGWSDVDLSQLTFEDTSQVALESQPLPKSADTLQATSTRRPTSVPSLKWPSGSKKKKGKKKNAPSKPKSTLEPRSASPDKLEASPTLTSPPEATSPLESTVALESTPTPEQVPALEPSLPAIPASPTRPTITLTAPTPPRLNPVPEPEATLNTIPKTKPEPLPPFKFPRSPWLDEELRKALSSETEFDTTPLTAASIPSSPVQVPESPTTIPGEVDEDWQPDPGAIAIMNAAASAMNTARDAFDFVPATPSPITSPPTTFHEADAPSPPSLLRAARTETLLTSLATPRTLYHISDSTGVVRTTRPEETTFAISSCIPGSSRFPEYTQREVDLLDRIMENSRAARREGYEGYMACLKLRAGRRTMAGGGG</sequence>
<name>A0A1X7RI86_ZYMT9</name>
<organism evidence="2 3">
    <name type="scientific">Zymoseptoria tritici (strain ST99CH_3D7)</name>
    <dbReference type="NCBI Taxonomy" id="1276538"/>
    <lineage>
        <taxon>Eukaryota</taxon>
        <taxon>Fungi</taxon>
        <taxon>Dikarya</taxon>
        <taxon>Ascomycota</taxon>
        <taxon>Pezizomycotina</taxon>
        <taxon>Dothideomycetes</taxon>
        <taxon>Dothideomycetidae</taxon>
        <taxon>Mycosphaerellales</taxon>
        <taxon>Mycosphaerellaceae</taxon>
        <taxon>Zymoseptoria</taxon>
    </lineage>
</organism>
<feature type="compositionally biased region" description="Pro residues" evidence="1">
    <location>
        <begin position="344"/>
        <end position="354"/>
    </location>
</feature>
<gene>
    <name evidence="2" type="ORF">ZT3D7_G2293</name>
</gene>
<dbReference type="AlphaFoldDB" id="A0A1X7RI86"/>
<dbReference type="EMBL" id="LT853693">
    <property type="protein sequence ID" value="SMQ47146.1"/>
    <property type="molecule type" value="Genomic_DNA"/>
</dbReference>
<dbReference type="Proteomes" id="UP000215127">
    <property type="component" value="Chromosome 2"/>
</dbReference>
<feature type="compositionally biased region" description="Polar residues" evidence="1">
    <location>
        <begin position="293"/>
        <end position="317"/>
    </location>
</feature>
<feature type="compositionally biased region" description="Polar residues" evidence="1">
    <location>
        <begin position="239"/>
        <end position="252"/>
    </location>
</feature>
<accession>A0A1X7RI86</accession>
<feature type="region of interest" description="Disordered" evidence="1">
    <location>
        <begin position="393"/>
        <end position="417"/>
    </location>
</feature>
<proteinExistence type="predicted"/>
<keyword evidence="3" id="KW-1185">Reference proteome</keyword>
<reference evidence="2 3" key="1">
    <citation type="submission" date="2016-06" db="EMBL/GenBank/DDBJ databases">
        <authorList>
            <person name="Kjaerup R.B."/>
            <person name="Dalgaard T.S."/>
            <person name="Juul-Madsen H.R."/>
        </authorList>
    </citation>
    <scope>NUCLEOTIDE SEQUENCE [LARGE SCALE GENOMIC DNA]</scope>
</reference>
<feature type="compositionally biased region" description="Basic residues" evidence="1">
    <location>
        <begin position="261"/>
        <end position="271"/>
    </location>
</feature>
<evidence type="ECO:0000313" key="2">
    <source>
        <dbReference type="EMBL" id="SMQ47146.1"/>
    </source>
</evidence>
<evidence type="ECO:0000256" key="1">
    <source>
        <dbReference type="SAM" id="MobiDB-lite"/>
    </source>
</evidence>
<dbReference type="STRING" id="1276538.A0A1X7RI86"/>
<feature type="region of interest" description="Disordered" evidence="1">
    <location>
        <begin position="228"/>
        <end position="378"/>
    </location>
</feature>
<evidence type="ECO:0000313" key="3">
    <source>
        <dbReference type="Proteomes" id="UP000215127"/>
    </source>
</evidence>
<protein>
    <submittedName>
        <fullName evidence="2">Uncharacterized protein</fullName>
    </submittedName>
</protein>